<evidence type="ECO:0000313" key="1">
    <source>
        <dbReference type="EMBL" id="KZS88733.1"/>
    </source>
</evidence>
<keyword evidence="2" id="KW-1185">Reference proteome</keyword>
<dbReference type="EMBL" id="KV419434">
    <property type="protein sequence ID" value="KZS88733.1"/>
    <property type="molecule type" value="Genomic_DNA"/>
</dbReference>
<name>A0A164PHI0_9AGAM</name>
<gene>
    <name evidence="1" type="ORF">SISNIDRAFT_256433</name>
</gene>
<proteinExistence type="predicted"/>
<organism evidence="1 2">
    <name type="scientific">Sistotremastrum niveocremeum HHB9708</name>
    <dbReference type="NCBI Taxonomy" id="1314777"/>
    <lineage>
        <taxon>Eukaryota</taxon>
        <taxon>Fungi</taxon>
        <taxon>Dikarya</taxon>
        <taxon>Basidiomycota</taxon>
        <taxon>Agaricomycotina</taxon>
        <taxon>Agaricomycetes</taxon>
        <taxon>Sistotremastrales</taxon>
        <taxon>Sistotremastraceae</taxon>
        <taxon>Sertulicium</taxon>
        <taxon>Sertulicium niveocremeum</taxon>
    </lineage>
</organism>
<dbReference type="Proteomes" id="UP000076722">
    <property type="component" value="Unassembled WGS sequence"/>
</dbReference>
<evidence type="ECO:0000313" key="2">
    <source>
        <dbReference type="Proteomes" id="UP000076722"/>
    </source>
</evidence>
<sequence length="77" mass="8846">MIASVKNIPPRSTSFVRSHYQHEPLIACHIPRHGPLTFLVSIRLSTSLPTCKIYSDRPRPRNVMFSKLVGMTILIMW</sequence>
<accession>A0A164PHI0</accession>
<reference evidence="1 2" key="1">
    <citation type="journal article" date="2016" name="Mol. Biol. Evol.">
        <title>Comparative Genomics of Early-Diverging Mushroom-Forming Fungi Provides Insights into the Origins of Lignocellulose Decay Capabilities.</title>
        <authorList>
            <person name="Nagy L.G."/>
            <person name="Riley R."/>
            <person name="Tritt A."/>
            <person name="Adam C."/>
            <person name="Daum C."/>
            <person name="Floudas D."/>
            <person name="Sun H."/>
            <person name="Yadav J.S."/>
            <person name="Pangilinan J."/>
            <person name="Larsson K.H."/>
            <person name="Matsuura K."/>
            <person name="Barry K."/>
            <person name="Labutti K."/>
            <person name="Kuo R."/>
            <person name="Ohm R.A."/>
            <person name="Bhattacharya S.S."/>
            <person name="Shirouzu T."/>
            <person name="Yoshinaga Y."/>
            <person name="Martin F.M."/>
            <person name="Grigoriev I.V."/>
            <person name="Hibbett D.S."/>
        </authorList>
    </citation>
    <scope>NUCLEOTIDE SEQUENCE [LARGE SCALE GENOMIC DNA]</scope>
    <source>
        <strain evidence="1 2">HHB9708</strain>
    </source>
</reference>
<dbReference type="AlphaFoldDB" id="A0A164PHI0"/>
<protein>
    <submittedName>
        <fullName evidence="1">Uncharacterized protein</fullName>
    </submittedName>
</protein>